<keyword evidence="9" id="KW-1185">Reference proteome</keyword>
<name>A0ABR2HCB1_9EUKA</name>
<dbReference type="Proteomes" id="UP001470230">
    <property type="component" value="Unassembled WGS sequence"/>
</dbReference>
<organism evidence="8 9">
    <name type="scientific">Tritrichomonas musculus</name>
    <dbReference type="NCBI Taxonomy" id="1915356"/>
    <lineage>
        <taxon>Eukaryota</taxon>
        <taxon>Metamonada</taxon>
        <taxon>Parabasalia</taxon>
        <taxon>Tritrichomonadida</taxon>
        <taxon>Tritrichomonadidae</taxon>
        <taxon>Tritrichomonas</taxon>
    </lineage>
</organism>
<dbReference type="PANTHER" id="PTHR11254:SF440">
    <property type="entry name" value="E3 UBIQUITIN-PROTEIN LIGASE NEDD-4"/>
    <property type="match status" value="1"/>
</dbReference>
<keyword evidence="5 6" id="KW-0833">Ubl conjugation pathway</keyword>
<keyword evidence="4" id="KW-0808">Transferase</keyword>
<evidence type="ECO:0000256" key="1">
    <source>
        <dbReference type="ARBA" id="ARBA00000885"/>
    </source>
</evidence>
<dbReference type="PANTHER" id="PTHR11254">
    <property type="entry name" value="HECT DOMAIN UBIQUITIN-PROTEIN LIGASE"/>
    <property type="match status" value="1"/>
</dbReference>
<evidence type="ECO:0000313" key="9">
    <source>
        <dbReference type="Proteomes" id="UP001470230"/>
    </source>
</evidence>
<evidence type="ECO:0000256" key="4">
    <source>
        <dbReference type="ARBA" id="ARBA00022679"/>
    </source>
</evidence>
<dbReference type="InterPro" id="IPR000569">
    <property type="entry name" value="HECT_dom"/>
</dbReference>
<accession>A0ABR2HCB1</accession>
<evidence type="ECO:0000256" key="3">
    <source>
        <dbReference type="ARBA" id="ARBA00012485"/>
    </source>
</evidence>
<comment type="catalytic activity">
    <reaction evidence="1">
        <text>S-ubiquitinyl-[E2 ubiquitin-conjugating enzyme]-L-cysteine + [acceptor protein]-L-lysine = [E2 ubiquitin-conjugating enzyme]-L-cysteine + N(6)-ubiquitinyl-[acceptor protein]-L-lysine.</text>
        <dbReference type="EC" id="2.3.2.26"/>
    </reaction>
</comment>
<evidence type="ECO:0000256" key="5">
    <source>
        <dbReference type="ARBA" id="ARBA00022786"/>
    </source>
</evidence>
<dbReference type="EMBL" id="JAPFFF010000034">
    <property type="protein sequence ID" value="KAK8843764.1"/>
    <property type="molecule type" value="Genomic_DNA"/>
</dbReference>
<evidence type="ECO:0000313" key="8">
    <source>
        <dbReference type="EMBL" id="KAK8843764.1"/>
    </source>
</evidence>
<comment type="caution">
    <text evidence="8">The sequence shown here is derived from an EMBL/GenBank/DDBJ whole genome shotgun (WGS) entry which is preliminary data.</text>
</comment>
<dbReference type="EC" id="2.3.2.26" evidence="3"/>
<evidence type="ECO:0000256" key="2">
    <source>
        <dbReference type="ARBA" id="ARBA00004906"/>
    </source>
</evidence>
<feature type="domain" description="HECT" evidence="7">
    <location>
        <begin position="1599"/>
        <end position="1927"/>
    </location>
</feature>
<dbReference type="SUPFAM" id="SSF56204">
    <property type="entry name" value="Hect, E3 ligase catalytic domain"/>
    <property type="match status" value="1"/>
</dbReference>
<gene>
    <name evidence="8" type="ORF">M9Y10_024834</name>
</gene>
<evidence type="ECO:0000259" key="7">
    <source>
        <dbReference type="PROSITE" id="PS50237"/>
    </source>
</evidence>
<protein>
    <recommendedName>
        <fullName evidence="3">HECT-type E3 ubiquitin transferase</fullName>
        <ecNumber evidence="3">2.3.2.26</ecNumber>
    </recommendedName>
</protein>
<reference evidence="8 9" key="1">
    <citation type="submission" date="2024-04" db="EMBL/GenBank/DDBJ databases">
        <title>Tritrichomonas musculus Genome.</title>
        <authorList>
            <person name="Alves-Ferreira E."/>
            <person name="Grigg M."/>
            <person name="Lorenzi H."/>
            <person name="Galac M."/>
        </authorList>
    </citation>
    <scope>NUCLEOTIDE SEQUENCE [LARGE SCALE GENOMIC DNA]</scope>
    <source>
        <strain evidence="8 9">EAF2021</strain>
    </source>
</reference>
<feature type="active site" description="Glycyl thioester intermediate" evidence="6">
    <location>
        <position position="1896"/>
    </location>
</feature>
<dbReference type="InterPro" id="IPR035983">
    <property type="entry name" value="Hect_E3_ubiquitin_ligase"/>
</dbReference>
<dbReference type="Pfam" id="PF00632">
    <property type="entry name" value="HECT"/>
    <property type="match status" value="1"/>
</dbReference>
<proteinExistence type="predicted"/>
<dbReference type="Gene3D" id="3.30.2160.10">
    <property type="entry name" value="Hect, E3 ligase catalytic domain"/>
    <property type="match status" value="1"/>
</dbReference>
<dbReference type="Gene3D" id="3.30.2410.10">
    <property type="entry name" value="Hect, E3 ligase catalytic domain"/>
    <property type="match status" value="1"/>
</dbReference>
<dbReference type="SMART" id="SM00119">
    <property type="entry name" value="HECTc"/>
    <property type="match status" value="1"/>
</dbReference>
<sequence>MQSNQFILFSEPLSPDNPCILNYIHQEIINLDFNPPKNEIQRILEDAISHIDKKLDIRIAIELFNLIFSCLSFVPDQSDEFYKSIYDDSQKSSNRLILFAKIFSKKQNIPLSIQKFVQDIMTQITNQIQQQKETIIINNHEIHPSLLIDFIIDVVLMSNLDEMAVSVIYSFIFSQPVITNPNIKEFSLKVMQKQFLKAIPEIALTNQVFFQNVPQEFLSILLSKSTKSTFQKVIPFFHNLFILFWAQPIATSILHKSEEFDYDIKSDSKLFSFVLDSLQPTMMNPLIWHYFEKYHIKLPKKVANKITEFSNPVAALKVMPDINKIPVNIVIQALLDTNDLLLFELVTEYDFSNINGDQLSQKKFWTHLLSVVSSSERKYSESLMKLFVNAFDKYVDKNKSYEIIEAMFFNDLHMTENGKYFLISFVDGLKNKDLFQKNVKTFFQKIVECKVLPQYSFWRLFICGFNEQFYKESNNSLNDLCEFEFSHQETATTTIIIKPVDKKESQKHLIDFIKNKDLDLIEIDEDSLRFIISILLYINNESKLKIRGVTKETILPFLAISLKYVDKDKYDILLPKSTEFANLLLRTCKFLPKTKSPLLIESINEILSCNDYLFYLLMFPDDFSFQIFNNLINQLIDDIYNADKLILLRAIFTISKEYLNNEHVKFLFNKNGINLYKFIIQNRLKIPNFDSLLHIGLCSHVFKLKQISTFLAETIENSAVYDEVVNTICFIQNIYTNCPKLKITKTNNVFKCLNDAINKSKWDDFCIIEQFIKKYELENEQKKILYNKSHLSYIKMITLKIIADSQPEKNNSFIEYLFEILMSDFSIANEYISILLEKITINQKIEPKLILENYKKLYDNNKSIFMNALGSLYKYSSNAFIRKLSSLNDNSFNMSKVGFSLVSILLDEASKQSGSFQAFFCLKNIASSFPFLFSNNPTKIFKTVLPALNSFSLILTIQNENLNANLINKIKITLAALYFLISALHSVKVLESFVPWIYKKITSLSQEQILAFSYVLISLFETPKVNEVMLALSSKLSLPSIACKLLEIEVQEVILQCYKTNIYIILTKFYQMLFDINSKNEIIYVDELKKMKNPFQYSFSNNSTIYPQKMKPLNLPIPKINEINNFVKEINAIRSFWLDFENYEEVNCEDVLQFIFAYNKNSFSDSRKKAKNNDNEFFEIHVINKIGQIRYLAKQPVWIFNYIVRNERFILPQEHFNELRKVAKDLNNLSKKEEANPSYDNVNIYHFFSSDFCQKDLLYLLFKDKFSGNSYKNEQLNSLIGLISRNSDTLKSILEILSDNINQTIESIYCLKMILKNIISMKQSYFNNFQISFSDEIGKKMIDTALLPENRKDESLLELISDFSMFVNNLPDCTQYLVYFMISNNQKACEISKLCKKISISCCKNILQNLIRYLLLDKSNKRSYYYTIFNNIIEIDPLQIKIDVPKAHKILDEAISLYKSEIWLKDVYLDFIFNLLNTITPKRSEINIIDIQKDDSPSSIKDMSLMKKAHPDLIKTNPDFWNLYNSYLPFINKIVTDDEKYFKKLFFLQEYPELMNIRKRISDFRKKMNKKIDTNKTIKIKVNRFNILPDSFTFLKNKSQEDWLSQIRVEFNGEWGIDAGGLTKNWFSLVVKEIFNPNFALFSLTENKNYQPNPLSRINQEHIEYFRFAGKLIARSIIQGQCVDAHFSRPFCRQILHSQCNLSDFEDVDENIYRSLQTILNEDVEPLGLNFTIDVDEYGVIKNVLLKENGDKIDVTNENKKEYVNLYVDYRLRKSMINQIEAFCEGFNWLIPINEINNFTPNELDLIICGNKKIDINDLRENTYFTFPYTADHPVIKMFFNVLSRWDSENLSKFLMFLTGSSQVPVNGFKEYKENGKQIKIAPGGNKDRLCVAHTCFNILDLPEYENEDELNSKLLQSIQECQFGLG</sequence>
<dbReference type="PROSITE" id="PS50237">
    <property type="entry name" value="HECT"/>
    <property type="match status" value="1"/>
</dbReference>
<evidence type="ECO:0000256" key="6">
    <source>
        <dbReference type="PROSITE-ProRule" id="PRU00104"/>
    </source>
</evidence>
<dbReference type="Gene3D" id="3.90.1750.10">
    <property type="entry name" value="Hect, E3 ligase catalytic domains"/>
    <property type="match status" value="1"/>
</dbReference>
<dbReference type="CDD" id="cd00078">
    <property type="entry name" value="HECTc"/>
    <property type="match status" value="1"/>
</dbReference>
<comment type="pathway">
    <text evidence="2">Protein modification; protein ubiquitination.</text>
</comment>
<dbReference type="InterPro" id="IPR050409">
    <property type="entry name" value="E3_ubiq-protein_ligase"/>
</dbReference>